<sequence>MCIKCKDKYGKKTCLFCRQNMNRQPTVIIINKNTPKPEKSDLILSVMNYNIIRVW</sequence>
<protein>
    <submittedName>
        <fullName evidence="1">Uncharacterized protein</fullName>
    </submittedName>
</protein>
<evidence type="ECO:0000313" key="1">
    <source>
        <dbReference type="EMBL" id="QHU06764.1"/>
    </source>
</evidence>
<dbReference type="AlphaFoldDB" id="A0A6C0JSW7"/>
<organism evidence="1">
    <name type="scientific">viral metagenome</name>
    <dbReference type="NCBI Taxonomy" id="1070528"/>
    <lineage>
        <taxon>unclassified sequences</taxon>
        <taxon>metagenomes</taxon>
        <taxon>organismal metagenomes</taxon>
    </lineage>
</organism>
<reference evidence="1" key="1">
    <citation type="journal article" date="2020" name="Nature">
        <title>Giant virus diversity and host interactions through global metagenomics.</title>
        <authorList>
            <person name="Schulz F."/>
            <person name="Roux S."/>
            <person name="Paez-Espino D."/>
            <person name="Jungbluth S."/>
            <person name="Walsh D.A."/>
            <person name="Denef V.J."/>
            <person name="McMahon K.D."/>
            <person name="Konstantinidis K.T."/>
            <person name="Eloe-Fadrosh E.A."/>
            <person name="Kyrpides N.C."/>
            <person name="Woyke T."/>
        </authorList>
    </citation>
    <scope>NUCLEOTIDE SEQUENCE</scope>
    <source>
        <strain evidence="1">GVMAG-S-1038524-41</strain>
    </source>
</reference>
<accession>A0A6C0JSW7</accession>
<name>A0A6C0JSW7_9ZZZZ</name>
<dbReference type="EMBL" id="MN740667">
    <property type="protein sequence ID" value="QHU06764.1"/>
    <property type="molecule type" value="Genomic_DNA"/>
</dbReference>
<proteinExistence type="predicted"/>